<dbReference type="Proteomes" id="UP000544110">
    <property type="component" value="Unassembled WGS sequence"/>
</dbReference>
<keyword evidence="5" id="KW-0963">Cytoplasm</keyword>
<dbReference type="InterPro" id="IPR051472">
    <property type="entry name" value="T3SS_Stator/FliH"/>
</dbReference>
<evidence type="ECO:0000313" key="10">
    <source>
        <dbReference type="EMBL" id="NYG57035.1"/>
    </source>
</evidence>
<accession>A0A7Y9RZW8</accession>
<evidence type="ECO:0000313" key="11">
    <source>
        <dbReference type="Proteomes" id="UP000544110"/>
    </source>
</evidence>
<comment type="function">
    <text evidence="1">Needed for flagellar regrowth and assembly.</text>
</comment>
<keyword evidence="10" id="KW-0969">Cilium</keyword>
<reference evidence="10 11" key="1">
    <citation type="submission" date="2020-07" db="EMBL/GenBank/DDBJ databases">
        <title>Sequencing the genomes of 1000 actinobacteria strains.</title>
        <authorList>
            <person name="Klenk H.-P."/>
        </authorList>
    </citation>
    <scope>NUCLEOTIDE SEQUENCE [LARGE SCALE GENOMIC DNA]</scope>
    <source>
        <strain evidence="10 11">DSM 24552</strain>
    </source>
</reference>
<dbReference type="PANTHER" id="PTHR34982">
    <property type="entry name" value="YOP PROTEINS TRANSLOCATION PROTEIN L"/>
    <property type="match status" value="1"/>
</dbReference>
<evidence type="ECO:0000256" key="4">
    <source>
        <dbReference type="ARBA" id="ARBA00022448"/>
    </source>
</evidence>
<proteinExistence type="inferred from homology"/>
<evidence type="ECO:0000256" key="1">
    <source>
        <dbReference type="ARBA" id="ARBA00003041"/>
    </source>
</evidence>
<dbReference type="GO" id="GO:0003774">
    <property type="term" value="F:cytoskeletal motor activity"/>
    <property type="evidence" value="ECO:0007669"/>
    <property type="project" value="InterPro"/>
</dbReference>
<feature type="domain" description="Flagellar assembly protein FliH/Type III secretion system HrpE" evidence="9">
    <location>
        <begin position="101"/>
        <end position="220"/>
    </location>
</feature>
<keyword evidence="6" id="KW-1005">Bacterial flagellum biogenesis</keyword>
<dbReference type="InterPro" id="IPR018035">
    <property type="entry name" value="Flagellar_FliH/T3SS_HrpE"/>
</dbReference>
<evidence type="ECO:0000256" key="5">
    <source>
        <dbReference type="ARBA" id="ARBA00022490"/>
    </source>
</evidence>
<dbReference type="GO" id="GO:0005829">
    <property type="term" value="C:cytosol"/>
    <property type="evidence" value="ECO:0007669"/>
    <property type="project" value="TreeGrafter"/>
</dbReference>
<protein>
    <submittedName>
        <fullName evidence="10">Flagellar assembly protein FliH</fullName>
    </submittedName>
</protein>
<dbReference type="EMBL" id="JACCAC010000001">
    <property type="protein sequence ID" value="NYG57035.1"/>
    <property type="molecule type" value="Genomic_DNA"/>
</dbReference>
<evidence type="ECO:0000256" key="6">
    <source>
        <dbReference type="ARBA" id="ARBA00022795"/>
    </source>
</evidence>
<evidence type="ECO:0000256" key="7">
    <source>
        <dbReference type="ARBA" id="ARBA00022927"/>
    </source>
</evidence>
<keyword evidence="4" id="KW-0813">Transport</keyword>
<keyword evidence="7" id="KW-0653">Protein transport</keyword>
<keyword evidence="8" id="KW-1006">Bacterial flagellum protein export</keyword>
<dbReference type="Pfam" id="PF02108">
    <property type="entry name" value="FliH"/>
    <property type="match status" value="1"/>
</dbReference>
<comment type="similarity">
    <text evidence="3">Belongs to the FliH family.</text>
</comment>
<keyword evidence="11" id="KW-1185">Reference proteome</keyword>
<dbReference type="GO" id="GO:0015031">
    <property type="term" value="P:protein transport"/>
    <property type="evidence" value="ECO:0007669"/>
    <property type="project" value="UniProtKB-KW"/>
</dbReference>
<dbReference type="InterPro" id="IPR000563">
    <property type="entry name" value="Flag_FliH"/>
</dbReference>
<dbReference type="RefSeq" id="WP_179519186.1">
    <property type="nucleotide sequence ID" value="NZ_JACCAC010000001.1"/>
</dbReference>
<name>A0A7Y9RZW8_9ACTN</name>
<organism evidence="10 11">
    <name type="scientific">Nocardioides perillae</name>
    <dbReference type="NCBI Taxonomy" id="1119534"/>
    <lineage>
        <taxon>Bacteria</taxon>
        <taxon>Bacillati</taxon>
        <taxon>Actinomycetota</taxon>
        <taxon>Actinomycetes</taxon>
        <taxon>Propionibacteriales</taxon>
        <taxon>Nocardioidaceae</taxon>
        <taxon>Nocardioides</taxon>
    </lineage>
</organism>
<comment type="caution">
    <text evidence="10">The sequence shown here is derived from an EMBL/GenBank/DDBJ whole genome shotgun (WGS) entry which is preliminary data.</text>
</comment>
<evidence type="ECO:0000256" key="2">
    <source>
        <dbReference type="ARBA" id="ARBA00004496"/>
    </source>
</evidence>
<dbReference type="PRINTS" id="PR01003">
    <property type="entry name" value="FLGFLIH"/>
</dbReference>
<keyword evidence="10" id="KW-0966">Cell projection</keyword>
<dbReference type="AlphaFoldDB" id="A0A7Y9RZW8"/>
<evidence type="ECO:0000256" key="3">
    <source>
        <dbReference type="ARBA" id="ARBA00006602"/>
    </source>
</evidence>
<dbReference type="GO" id="GO:0009288">
    <property type="term" value="C:bacterial-type flagellum"/>
    <property type="evidence" value="ECO:0007669"/>
    <property type="project" value="InterPro"/>
</dbReference>
<gene>
    <name evidence="10" type="ORF">BJ989_003339</name>
</gene>
<dbReference type="GO" id="GO:0044781">
    <property type="term" value="P:bacterial-type flagellum organization"/>
    <property type="evidence" value="ECO:0007669"/>
    <property type="project" value="UniProtKB-KW"/>
</dbReference>
<dbReference type="PANTHER" id="PTHR34982:SF1">
    <property type="entry name" value="FLAGELLAR ASSEMBLY PROTEIN FLIH"/>
    <property type="match status" value="1"/>
</dbReference>
<evidence type="ECO:0000256" key="8">
    <source>
        <dbReference type="ARBA" id="ARBA00023225"/>
    </source>
</evidence>
<comment type="subcellular location">
    <subcellularLocation>
        <location evidence="2">Cytoplasm</location>
    </subcellularLocation>
</comment>
<dbReference type="GO" id="GO:0071973">
    <property type="term" value="P:bacterial-type flagellum-dependent cell motility"/>
    <property type="evidence" value="ECO:0007669"/>
    <property type="project" value="InterPro"/>
</dbReference>
<keyword evidence="10" id="KW-0282">Flagellum</keyword>
<sequence length="231" mass="24001">MTSSSERVTPHTFRTLPTPELRTGDWTRLGDDTVLGDAVTERALAGLAESTRSAARAQGYSVGWAEGRREAAEAAAAQAAEDAAVAQAEEARREAEHRSRLAALDQAAARLAAAVATTCAAVESQASELAWSLTRDLVGHELRCAGEEAGPDVVRRVLAVLPPEAAVVRLHPAEVDEQVVAALAPHGVRAVGDPALAPGDAVVEASDQVVDLRFSAALERLALVLAPGARA</sequence>
<evidence type="ECO:0000259" key="9">
    <source>
        <dbReference type="Pfam" id="PF02108"/>
    </source>
</evidence>